<keyword evidence="2" id="KW-1185">Reference proteome</keyword>
<sequence length="97" mass="10088">MPSGEIRVLLPAVLAPSAGGKSELSVPAGDGLTVGTLLDGLGDRFPVLGRRIRDETGLVRKFVNIYVNGEDIRSLDRLHSPVAPGSEVLVLQSIAGG</sequence>
<evidence type="ECO:0000313" key="1">
    <source>
        <dbReference type="EMBL" id="MCC3298511.1"/>
    </source>
</evidence>
<comment type="caution">
    <text evidence="1">The sequence shown here is derived from an EMBL/GenBank/DDBJ whole genome shotgun (WGS) entry which is preliminary data.</text>
</comment>
<dbReference type="InterPro" id="IPR052045">
    <property type="entry name" value="Sulfur_Carrier/Prot_Modifier"/>
</dbReference>
<gene>
    <name evidence="1" type="ORF">LJ757_11940</name>
</gene>
<organism evidence="1 2">
    <name type="scientific">Arthrobacter caoxuetaonis</name>
    <dbReference type="NCBI Taxonomy" id="2886935"/>
    <lineage>
        <taxon>Bacteria</taxon>
        <taxon>Bacillati</taxon>
        <taxon>Actinomycetota</taxon>
        <taxon>Actinomycetes</taxon>
        <taxon>Micrococcales</taxon>
        <taxon>Micrococcaceae</taxon>
        <taxon>Arthrobacter</taxon>
    </lineage>
</organism>
<dbReference type="InterPro" id="IPR016155">
    <property type="entry name" value="Mopterin_synth/thiamin_S_b"/>
</dbReference>
<dbReference type="Proteomes" id="UP001139158">
    <property type="component" value="Unassembled WGS sequence"/>
</dbReference>
<proteinExistence type="predicted"/>
<reference evidence="1" key="1">
    <citation type="submission" date="2021-10" db="EMBL/GenBank/DDBJ databases">
        <title>Novel species in genus Arthrobacter.</title>
        <authorList>
            <person name="Liu Y."/>
        </authorList>
    </citation>
    <scope>NUCLEOTIDE SEQUENCE</scope>
    <source>
        <strain evidence="1">Zg-Y453</strain>
    </source>
</reference>
<dbReference type="InterPro" id="IPR003749">
    <property type="entry name" value="ThiS/MoaD-like"/>
</dbReference>
<evidence type="ECO:0000313" key="2">
    <source>
        <dbReference type="Proteomes" id="UP001139158"/>
    </source>
</evidence>
<name>A0A9X1SDA1_9MICC</name>
<dbReference type="InterPro" id="IPR012675">
    <property type="entry name" value="Beta-grasp_dom_sf"/>
</dbReference>
<dbReference type="EMBL" id="JAJFZV010000012">
    <property type="protein sequence ID" value="MCC3298511.1"/>
    <property type="molecule type" value="Genomic_DNA"/>
</dbReference>
<protein>
    <submittedName>
        <fullName evidence="1">MoaD/ThiS family protein</fullName>
    </submittedName>
</protein>
<dbReference type="Gene3D" id="3.10.20.30">
    <property type="match status" value="1"/>
</dbReference>
<accession>A0A9X1SDA1</accession>
<dbReference type="Pfam" id="PF02597">
    <property type="entry name" value="ThiS"/>
    <property type="match status" value="1"/>
</dbReference>
<dbReference type="SUPFAM" id="SSF54285">
    <property type="entry name" value="MoaD/ThiS"/>
    <property type="match status" value="1"/>
</dbReference>
<dbReference type="PANTHER" id="PTHR38031:SF1">
    <property type="entry name" value="SULFUR CARRIER PROTEIN CYSO"/>
    <property type="match status" value="1"/>
</dbReference>
<dbReference type="RefSeq" id="WP_227896382.1">
    <property type="nucleotide sequence ID" value="NZ_CP099466.1"/>
</dbReference>
<dbReference type="PANTHER" id="PTHR38031">
    <property type="entry name" value="SULFUR CARRIER PROTEIN SLR0821-RELATED"/>
    <property type="match status" value="1"/>
</dbReference>
<dbReference type="AlphaFoldDB" id="A0A9X1SDA1"/>